<gene>
    <name evidence="4" type="ORF">A4D02_35200</name>
</gene>
<feature type="domain" description="Cellulose-binding Sde182 C-terminal" evidence="3">
    <location>
        <begin position="399"/>
        <end position="479"/>
    </location>
</feature>
<keyword evidence="5" id="KW-1185">Reference proteome</keyword>
<feature type="signal peptide" evidence="1">
    <location>
        <begin position="1"/>
        <end position="22"/>
    </location>
</feature>
<evidence type="ECO:0000256" key="1">
    <source>
        <dbReference type="SAM" id="SignalP"/>
    </source>
</evidence>
<keyword evidence="1" id="KW-0732">Signal</keyword>
<evidence type="ECO:0000259" key="3">
    <source>
        <dbReference type="Pfam" id="PF21027"/>
    </source>
</evidence>
<feature type="chain" id="PRO_5047426504" description="DUF1593 domain-containing protein" evidence="1">
    <location>
        <begin position="23"/>
        <end position="480"/>
    </location>
</feature>
<evidence type="ECO:0000313" key="4">
    <source>
        <dbReference type="EMBL" id="OQP44305.1"/>
    </source>
</evidence>
<dbReference type="Gene3D" id="2.60.40.10">
    <property type="entry name" value="Immunoglobulins"/>
    <property type="match status" value="1"/>
</dbReference>
<name>A0ABX3NVX9_9BACT</name>
<organism evidence="4 5">
    <name type="scientific">Niastella koreensis</name>
    <dbReference type="NCBI Taxonomy" id="354356"/>
    <lineage>
        <taxon>Bacteria</taxon>
        <taxon>Pseudomonadati</taxon>
        <taxon>Bacteroidota</taxon>
        <taxon>Chitinophagia</taxon>
        <taxon>Chitinophagales</taxon>
        <taxon>Chitinophagaceae</taxon>
        <taxon>Niastella</taxon>
    </lineage>
</organism>
<evidence type="ECO:0000313" key="5">
    <source>
        <dbReference type="Proteomes" id="UP000192277"/>
    </source>
</evidence>
<proteinExistence type="predicted"/>
<dbReference type="InterPro" id="IPR036452">
    <property type="entry name" value="Ribo_hydro-like"/>
</dbReference>
<dbReference type="Pfam" id="PF21027">
    <property type="entry name" value="Sde0182_C"/>
    <property type="match status" value="1"/>
</dbReference>
<sequence>MKTCLKIAVCFCLCGITVFTHAQPSGKSARPRVIATSDGEIDDECSFVRFLLYANEWDVEGIVTTSSQYHWHGHKWAGDNWAQPYLEAYARVWPNLVKHDKRYPTAEFLKARTFPGNVETEGEMDAITPGSQHIAKVLLDKSDARPIWLQAWGGTNTIARALKTIEQEHPDRMAEVAAKMRFFLIWEQDSTYQSYIKPHWGKYNILTIISDQFDCIAYRWKTALLTAMHPYFSAPWMKQHILQDHGPLCALYKAHVAGDKDFAEGDFRSEGDSPSFMHEITTGLGDLENPDWGGWAGRYIKVRDNTWLDPVPDPKYVYPEGRWYSKTAWGRMRSGDGATVTTDSNYRHYFEPIWRWAAAFQNDFAARADWCVKSFKEANHAPVVKLTHAAEVKAKPGTTVQLSVKASDPDGNPLTYQWWVYTDPGTYKGNVVIQTPANNKTYVTVPADAVTGQTIHVICEVSDKGSPVLTRYQRVVITVQ</sequence>
<protein>
    <recommendedName>
        <fullName evidence="6">DUF1593 domain-containing protein</fullName>
    </recommendedName>
</protein>
<accession>A0ABX3NVX9</accession>
<dbReference type="Gene3D" id="3.90.245.10">
    <property type="entry name" value="Ribonucleoside hydrolase-like"/>
    <property type="match status" value="1"/>
</dbReference>
<dbReference type="Pfam" id="PF07632">
    <property type="entry name" value="Sde182_NH-like"/>
    <property type="match status" value="1"/>
</dbReference>
<comment type="caution">
    <text evidence="4">The sequence shown here is derived from an EMBL/GenBank/DDBJ whole genome shotgun (WGS) entry which is preliminary data.</text>
</comment>
<dbReference type="InterPro" id="IPR048527">
    <property type="entry name" value="Sde182_C"/>
</dbReference>
<dbReference type="InterPro" id="IPR011483">
    <property type="entry name" value="Sde182_NH-like"/>
</dbReference>
<evidence type="ECO:0008006" key="6">
    <source>
        <dbReference type="Google" id="ProtNLM"/>
    </source>
</evidence>
<dbReference type="EMBL" id="LWBO01000027">
    <property type="protein sequence ID" value="OQP44305.1"/>
    <property type="molecule type" value="Genomic_DNA"/>
</dbReference>
<dbReference type="CDD" id="cd11304">
    <property type="entry name" value="Cadherin_repeat"/>
    <property type="match status" value="1"/>
</dbReference>
<dbReference type="RefSeq" id="WP_014218110.1">
    <property type="nucleotide sequence ID" value="NZ_LWBO01000027.1"/>
</dbReference>
<dbReference type="InterPro" id="IPR013783">
    <property type="entry name" value="Ig-like_fold"/>
</dbReference>
<feature type="domain" description="Cellulose-binding Sde182 nucleoside hydrolase-like" evidence="2">
    <location>
        <begin position="32"/>
        <end position="299"/>
    </location>
</feature>
<evidence type="ECO:0000259" key="2">
    <source>
        <dbReference type="Pfam" id="PF07632"/>
    </source>
</evidence>
<reference evidence="4 5" key="1">
    <citation type="submission" date="2016-04" db="EMBL/GenBank/DDBJ databases">
        <authorList>
            <person name="Chen L."/>
            <person name="Zhuang W."/>
            <person name="Wang G."/>
        </authorList>
    </citation>
    <scope>NUCLEOTIDE SEQUENCE [LARGE SCALE GENOMIC DNA]</scope>
    <source>
        <strain evidence="5">GR20</strain>
    </source>
</reference>
<dbReference type="Proteomes" id="UP000192277">
    <property type="component" value="Unassembled WGS sequence"/>
</dbReference>